<dbReference type="PANTHER" id="PTHR12150">
    <property type="entry name" value="CLASS IV SAM-BINDING METHYLTRANSFERASE-RELATED"/>
    <property type="match status" value="1"/>
</dbReference>
<proteinExistence type="inferred from homology"/>
<dbReference type="OrthoDB" id="361029at2759"/>
<reference evidence="3" key="1">
    <citation type="journal article" date="2020" name="Stud. Mycol.">
        <title>101 Dothideomycetes genomes: a test case for predicting lifestyles and emergence of pathogens.</title>
        <authorList>
            <person name="Haridas S."/>
            <person name="Albert R."/>
            <person name="Binder M."/>
            <person name="Bloem J."/>
            <person name="Labutti K."/>
            <person name="Salamov A."/>
            <person name="Andreopoulos B."/>
            <person name="Baker S."/>
            <person name="Barry K."/>
            <person name="Bills G."/>
            <person name="Bluhm B."/>
            <person name="Cannon C."/>
            <person name="Castanera R."/>
            <person name="Culley D."/>
            <person name="Daum C."/>
            <person name="Ezra D."/>
            <person name="Gonzalez J."/>
            <person name="Henrissat B."/>
            <person name="Kuo A."/>
            <person name="Liang C."/>
            <person name="Lipzen A."/>
            <person name="Lutzoni F."/>
            <person name="Magnuson J."/>
            <person name="Mondo S."/>
            <person name="Nolan M."/>
            <person name="Ohm R."/>
            <person name="Pangilinan J."/>
            <person name="Park H.-J."/>
            <person name="Ramirez L."/>
            <person name="Alfaro M."/>
            <person name="Sun H."/>
            <person name="Tritt A."/>
            <person name="Yoshinaga Y."/>
            <person name="Zwiers L.-H."/>
            <person name="Turgeon B."/>
            <person name="Goodwin S."/>
            <person name="Spatafora J."/>
            <person name="Crous P."/>
            <person name="Grigoriev I."/>
        </authorList>
    </citation>
    <scope>NUCLEOTIDE SEQUENCE</scope>
    <source>
        <strain evidence="3">CBS 175.79</strain>
    </source>
</reference>
<gene>
    <name evidence="3" type="ORF">BU24DRAFT_438735</name>
</gene>
<dbReference type="GeneID" id="54287666"/>
<dbReference type="PANTHER" id="PTHR12150:SF13">
    <property type="entry name" value="METHYLTRANSFERASE C9ORF114-RELATED"/>
    <property type="match status" value="1"/>
</dbReference>
<feature type="compositionally biased region" description="Low complexity" evidence="2">
    <location>
        <begin position="343"/>
        <end position="361"/>
    </location>
</feature>
<evidence type="ECO:0000256" key="1">
    <source>
        <dbReference type="ARBA" id="ARBA00009841"/>
    </source>
</evidence>
<accession>A0A6A5Y8B7</accession>
<dbReference type="AlphaFoldDB" id="A0A6A5Y8B7"/>
<dbReference type="InterPro" id="IPR029026">
    <property type="entry name" value="tRNA_m1G_MTases_N"/>
</dbReference>
<feature type="region of interest" description="Disordered" evidence="2">
    <location>
        <begin position="1"/>
        <end position="68"/>
    </location>
</feature>
<protein>
    <submittedName>
        <fullName evidence="3">DUF171-domain-containing protein</fullName>
    </submittedName>
</protein>
<comment type="similarity">
    <text evidence="1">Belongs to the class IV-like SAM-binding methyltransferase superfamily.</text>
</comment>
<keyword evidence="4" id="KW-1185">Reference proteome</keyword>
<dbReference type="InterPro" id="IPR029028">
    <property type="entry name" value="Alpha/beta_knot_MTases"/>
</dbReference>
<dbReference type="CDD" id="cd18086">
    <property type="entry name" value="HsC9orf114-like"/>
    <property type="match status" value="1"/>
</dbReference>
<evidence type="ECO:0000313" key="3">
    <source>
        <dbReference type="EMBL" id="KAF2021805.1"/>
    </source>
</evidence>
<feature type="region of interest" description="Disordered" evidence="2">
    <location>
        <begin position="336"/>
        <end position="363"/>
    </location>
</feature>
<feature type="compositionally biased region" description="Basic and acidic residues" evidence="2">
    <location>
        <begin position="22"/>
        <end position="38"/>
    </location>
</feature>
<dbReference type="InterPro" id="IPR003750">
    <property type="entry name" value="Put_MeTrfase-C9orf114-like"/>
</dbReference>
<dbReference type="RefSeq" id="XP_033390144.1">
    <property type="nucleotide sequence ID" value="XM_033530269.1"/>
</dbReference>
<organism evidence="3 4">
    <name type="scientific">Aaosphaeria arxii CBS 175.79</name>
    <dbReference type="NCBI Taxonomy" id="1450172"/>
    <lineage>
        <taxon>Eukaryota</taxon>
        <taxon>Fungi</taxon>
        <taxon>Dikarya</taxon>
        <taxon>Ascomycota</taxon>
        <taxon>Pezizomycotina</taxon>
        <taxon>Dothideomycetes</taxon>
        <taxon>Pleosporomycetidae</taxon>
        <taxon>Pleosporales</taxon>
        <taxon>Pleosporales incertae sedis</taxon>
        <taxon>Aaosphaeria</taxon>
    </lineage>
</organism>
<dbReference type="Pfam" id="PF02598">
    <property type="entry name" value="Methyltrn_RNA_3"/>
    <property type="match status" value="1"/>
</dbReference>
<dbReference type="SUPFAM" id="SSF75217">
    <property type="entry name" value="alpha/beta knot"/>
    <property type="match status" value="2"/>
</dbReference>
<dbReference type="Proteomes" id="UP000799778">
    <property type="component" value="Unassembled WGS sequence"/>
</dbReference>
<dbReference type="Gene3D" id="3.40.1280.10">
    <property type="match status" value="2"/>
</dbReference>
<sequence length="443" mass="48726">MAKSSGVFDKAKKRKQPSVVVHHPERNPDASADHEPSSSKRQKISRPEEGEEEDGELDTTRPSAVYKPAGGRDWTLSIALPGSFIANTKNFDQKTDLAARIARAAAVFCVDEIVIFDDEPETVPPNLQWAAKGKGKNAKKKTKKEVLQEVTEDNEAWDNPDQFLYHVLSYLECPGHLRQALFPQHANLKGAGKMPTLDMPHHMKKEEWMQYREGVALDPQQYAGGKRGASGDSSSLVECGLSYPVRLDMKIPPGQRVTIKFNTADPPPSWPHLSEKQIAALEPQPVAASLPREEAGYYWGYQPRLVDSLSNVLVECPFEGGYDYVIGTSERGVPLSQVLPDATKPGKSSRRTSSSASAGGPNKVPSQFKHLLLVFGGVTGLEPAVANDPEFRSKGLTKETAHTVFDAWVNLVPNQGSRTIRLEEAVWLGLMGFRGYVESQNSE</sequence>
<evidence type="ECO:0000313" key="4">
    <source>
        <dbReference type="Proteomes" id="UP000799778"/>
    </source>
</evidence>
<evidence type="ECO:0000256" key="2">
    <source>
        <dbReference type="SAM" id="MobiDB-lite"/>
    </source>
</evidence>
<name>A0A6A5Y8B7_9PLEO</name>
<dbReference type="EMBL" id="ML978066">
    <property type="protein sequence ID" value="KAF2021805.1"/>
    <property type="molecule type" value="Genomic_DNA"/>
</dbReference>